<dbReference type="InterPro" id="IPR050571">
    <property type="entry name" value="Class-IV_PLP-Dep_Aminotrnsfr"/>
</dbReference>
<comment type="caution">
    <text evidence="11">The sequence shown here is derived from an EMBL/GenBank/DDBJ whole genome shotgun (WGS) entry which is preliminary data.</text>
</comment>
<dbReference type="Pfam" id="PF01063">
    <property type="entry name" value="Aminotran_4"/>
    <property type="match status" value="1"/>
</dbReference>
<comment type="pathway">
    <text evidence="7">Cofactor biosynthesis; tetrahydrofolate biosynthesis; 4-aminobenzoate from chorismate: step 2/2.</text>
</comment>
<evidence type="ECO:0000256" key="6">
    <source>
        <dbReference type="ARBA" id="ARBA00023239"/>
    </source>
</evidence>
<dbReference type="NCBIfam" id="TIGR03461">
    <property type="entry name" value="pabC_Proteo"/>
    <property type="match status" value="1"/>
</dbReference>
<evidence type="ECO:0000256" key="8">
    <source>
        <dbReference type="ARBA" id="ARBA00035676"/>
    </source>
</evidence>
<dbReference type="EMBL" id="JBHUHT010000004">
    <property type="protein sequence ID" value="MFD2094502.1"/>
    <property type="molecule type" value="Genomic_DNA"/>
</dbReference>
<evidence type="ECO:0000256" key="3">
    <source>
        <dbReference type="ARBA" id="ARBA00011738"/>
    </source>
</evidence>
<keyword evidence="12" id="KW-1185">Reference proteome</keyword>
<keyword evidence="6 11" id="KW-0456">Lyase</keyword>
<evidence type="ECO:0000256" key="7">
    <source>
        <dbReference type="ARBA" id="ARBA00035633"/>
    </source>
</evidence>
<protein>
    <recommendedName>
        <fullName evidence="8 10">Aminodeoxychorismate lyase</fullName>
        <ecNumber evidence="8 10">4.1.3.38</ecNumber>
    </recommendedName>
</protein>
<dbReference type="RefSeq" id="WP_345338663.1">
    <property type="nucleotide sequence ID" value="NZ_BAABLI010000007.1"/>
</dbReference>
<evidence type="ECO:0000256" key="4">
    <source>
        <dbReference type="ARBA" id="ARBA00022898"/>
    </source>
</evidence>
<comment type="cofactor">
    <cofactor evidence="1">
        <name>pyridoxal 5'-phosphate</name>
        <dbReference type="ChEBI" id="CHEBI:597326"/>
    </cofactor>
</comment>
<dbReference type="InterPro" id="IPR043131">
    <property type="entry name" value="BCAT-like_N"/>
</dbReference>
<accession>A0ABW4XHG2</accession>
<dbReference type="EC" id="4.1.3.38" evidence="8 10"/>
<dbReference type="NCBIfam" id="NF004761">
    <property type="entry name" value="PRK06092.1"/>
    <property type="match status" value="1"/>
</dbReference>
<dbReference type="Gene3D" id="3.20.10.10">
    <property type="entry name" value="D-amino Acid Aminotransferase, subunit A, domain 2"/>
    <property type="match status" value="1"/>
</dbReference>
<dbReference type="Gene3D" id="3.30.470.10">
    <property type="match status" value="1"/>
</dbReference>
<comment type="similarity">
    <text evidence="2">Belongs to the class-IV pyridoxal-phosphate-dependent aminotransferase family.</text>
</comment>
<evidence type="ECO:0000256" key="1">
    <source>
        <dbReference type="ARBA" id="ARBA00001933"/>
    </source>
</evidence>
<evidence type="ECO:0000256" key="5">
    <source>
        <dbReference type="ARBA" id="ARBA00022909"/>
    </source>
</evidence>
<organism evidence="11 12">
    <name type="scientific">Corallincola platygyrae</name>
    <dbReference type="NCBI Taxonomy" id="1193278"/>
    <lineage>
        <taxon>Bacteria</taxon>
        <taxon>Pseudomonadati</taxon>
        <taxon>Pseudomonadota</taxon>
        <taxon>Gammaproteobacteria</taxon>
        <taxon>Alteromonadales</taxon>
        <taxon>Psychromonadaceae</taxon>
        <taxon>Corallincola</taxon>
    </lineage>
</organism>
<evidence type="ECO:0000313" key="11">
    <source>
        <dbReference type="EMBL" id="MFD2094502.1"/>
    </source>
</evidence>
<keyword evidence="5" id="KW-0289">Folate biosynthesis</keyword>
<dbReference type="InterPro" id="IPR001544">
    <property type="entry name" value="Aminotrans_IV"/>
</dbReference>
<sequence length="271" mass="29386">MQIFHASSESPQISCADRSFQYGDGIFTTALVVAGKVVYLQDHLTRLQTAAAKLGIEGIDLEALAAAMVEVATSQNFGGIKVLVSRGEGGRGYDPSGCRDTIAVISCFELPTHYERWQQEGISLAIAKTPLAVNPFLAGLKTTSRLEQVVAKQELKTLGSDDAVFSNAAGNMVETNVANLFWRVGSQCFTPDLTQSGVTGIMRARVMEHLEQMDISCQVVAEPVNVLEKSDEIWVTNSLMQVVPVRLFNGKRMSDFVVSRRLQGVIGEALS</sequence>
<reference evidence="12" key="1">
    <citation type="journal article" date="2019" name="Int. J. Syst. Evol. Microbiol.">
        <title>The Global Catalogue of Microorganisms (GCM) 10K type strain sequencing project: providing services to taxonomists for standard genome sequencing and annotation.</title>
        <authorList>
            <consortium name="The Broad Institute Genomics Platform"/>
            <consortium name="The Broad Institute Genome Sequencing Center for Infectious Disease"/>
            <person name="Wu L."/>
            <person name="Ma J."/>
        </authorList>
    </citation>
    <scope>NUCLEOTIDE SEQUENCE [LARGE SCALE GENOMIC DNA]</scope>
    <source>
        <strain evidence="12">CGMCC 1.10992</strain>
    </source>
</reference>
<evidence type="ECO:0000313" key="12">
    <source>
        <dbReference type="Proteomes" id="UP001597380"/>
    </source>
</evidence>
<evidence type="ECO:0000256" key="10">
    <source>
        <dbReference type="NCBIfam" id="TIGR03461"/>
    </source>
</evidence>
<gene>
    <name evidence="11" type="primary">pabC</name>
    <name evidence="11" type="ORF">ACFSJ3_00770</name>
</gene>
<proteinExistence type="inferred from homology"/>
<dbReference type="PANTHER" id="PTHR42743">
    <property type="entry name" value="AMINO-ACID AMINOTRANSFERASE"/>
    <property type="match status" value="1"/>
</dbReference>
<dbReference type="PANTHER" id="PTHR42743:SF2">
    <property type="entry name" value="AMINODEOXYCHORISMATE LYASE"/>
    <property type="match status" value="1"/>
</dbReference>
<dbReference type="SUPFAM" id="SSF56752">
    <property type="entry name" value="D-aminoacid aminotransferase-like PLP-dependent enzymes"/>
    <property type="match status" value="1"/>
</dbReference>
<evidence type="ECO:0000256" key="2">
    <source>
        <dbReference type="ARBA" id="ARBA00009320"/>
    </source>
</evidence>
<dbReference type="GO" id="GO:0008696">
    <property type="term" value="F:4-amino-4-deoxychorismate lyase activity"/>
    <property type="evidence" value="ECO:0007669"/>
    <property type="project" value="UniProtKB-EC"/>
</dbReference>
<dbReference type="InterPro" id="IPR036038">
    <property type="entry name" value="Aminotransferase-like"/>
</dbReference>
<dbReference type="Proteomes" id="UP001597380">
    <property type="component" value="Unassembled WGS sequence"/>
</dbReference>
<comment type="catalytic activity">
    <reaction evidence="9">
        <text>4-amino-4-deoxychorismate = 4-aminobenzoate + pyruvate + H(+)</text>
        <dbReference type="Rhea" id="RHEA:16201"/>
        <dbReference type="ChEBI" id="CHEBI:15361"/>
        <dbReference type="ChEBI" id="CHEBI:15378"/>
        <dbReference type="ChEBI" id="CHEBI:17836"/>
        <dbReference type="ChEBI" id="CHEBI:58406"/>
        <dbReference type="EC" id="4.1.3.38"/>
    </reaction>
</comment>
<name>A0ABW4XHG2_9GAMM</name>
<evidence type="ECO:0000256" key="9">
    <source>
        <dbReference type="ARBA" id="ARBA00049529"/>
    </source>
</evidence>
<comment type="subunit">
    <text evidence="3">Homodimer.</text>
</comment>
<dbReference type="InterPro" id="IPR017824">
    <property type="entry name" value="Aminodeoxychorismate_lyase_IV"/>
</dbReference>
<dbReference type="InterPro" id="IPR043132">
    <property type="entry name" value="BCAT-like_C"/>
</dbReference>
<dbReference type="CDD" id="cd01559">
    <property type="entry name" value="ADCL_like"/>
    <property type="match status" value="1"/>
</dbReference>
<keyword evidence="4" id="KW-0663">Pyridoxal phosphate</keyword>